<accession>A0A7G6VQH6</accession>
<feature type="signal peptide" evidence="2">
    <location>
        <begin position="1"/>
        <end position="20"/>
    </location>
</feature>
<evidence type="ECO:0008006" key="5">
    <source>
        <dbReference type="Google" id="ProtNLM"/>
    </source>
</evidence>
<dbReference type="AlphaFoldDB" id="A0A7G6VQH6"/>
<gene>
    <name evidence="3" type="ORF">H4O24_08120</name>
</gene>
<keyword evidence="2" id="KW-0732">Signal</keyword>
<proteinExistence type="predicted"/>
<dbReference type="PROSITE" id="PS51257">
    <property type="entry name" value="PROKAR_LIPOPROTEIN"/>
    <property type="match status" value="1"/>
</dbReference>
<reference evidence="3 4" key="1">
    <citation type="submission" date="2020-08" db="EMBL/GenBank/DDBJ databases">
        <authorList>
            <person name="Liu G."/>
            <person name="Sun C."/>
        </authorList>
    </citation>
    <scope>NUCLEOTIDE SEQUENCE [LARGE SCALE GENOMIC DNA]</scope>
    <source>
        <strain evidence="3 4">OT19</strain>
    </source>
</reference>
<dbReference type="Proteomes" id="UP000515297">
    <property type="component" value="Chromosome"/>
</dbReference>
<feature type="region of interest" description="Disordered" evidence="1">
    <location>
        <begin position="24"/>
        <end position="50"/>
    </location>
</feature>
<evidence type="ECO:0000313" key="3">
    <source>
        <dbReference type="EMBL" id="QNE03991.1"/>
    </source>
</evidence>
<evidence type="ECO:0000256" key="2">
    <source>
        <dbReference type="SAM" id="SignalP"/>
    </source>
</evidence>
<feature type="chain" id="PRO_5028844346" description="Lipoprotein" evidence="2">
    <location>
        <begin position="21"/>
        <end position="159"/>
    </location>
</feature>
<dbReference type="EMBL" id="CP060052">
    <property type="protein sequence ID" value="QNE03991.1"/>
    <property type="molecule type" value="Genomic_DNA"/>
</dbReference>
<evidence type="ECO:0000313" key="4">
    <source>
        <dbReference type="Proteomes" id="UP000515297"/>
    </source>
</evidence>
<organism evidence="3 4">
    <name type="scientific">Croceicoccus marinus</name>
    <dbReference type="NCBI Taxonomy" id="450378"/>
    <lineage>
        <taxon>Bacteria</taxon>
        <taxon>Pseudomonadati</taxon>
        <taxon>Pseudomonadota</taxon>
        <taxon>Alphaproteobacteria</taxon>
        <taxon>Sphingomonadales</taxon>
        <taxon>Erythrobacteraceae</taxon>
        <taxon>Croceicoccus</taxon>
    </lineage>
</organism>
<protein>
    <recommendedName>
        <fullName evidence="5">Lipoprotein</fullName>
    </recommendedName>
</protein>
<evidence type="ECO:0000256" key="1">
    <source>
        <dbReference type="SAM" id="MobiDB-lite"/>
    </source>
</evidence>
<name>A0A7G6VQH6_9SPHN</name>
<sequence>MNWAARMSRTLAIAGVLALAACGETPSEPDEQASEPVAMPEPQQDAAEPTAQAGMIPARFRGDWGMNAADCEGGAAAKGLLEVGEDTLTFYESVGTLGDSATVGPESVQGLFAFEGEGMEWTREMRLEMRGDGDVLVRRELGEGATSGEFEYRRCTGRT</sequence>